<comment type="caution">
    <text evidence="1">The sequence shown here is derived from an EMBL/GenBank/DDBJ whole genome shotgun (WGS) entry which is preliminary data.</text>
</comment>
<gene>
    <name evidence="1" type="ORF">GCM10023191_065040</name>
</gene>
<dbReference type="Proteomes" id="UP001500503">
    <property type="component" value="Unassembled WGS sequence"/>
</dbReference>
<proteinExistence type="predicted"/>
<reference evidence="2" key="1">
    <citation type="journal article" date="2019" name="Int. J. Syst. Evol. Microbiol.">
        <title>The Global Catalogue of Microorganisms (GCM) 10K type strain sequencing project: providing services to taxonomists for standard genome sequencing and annotation.</title>
        <authorList>
            <consortium name="The Broad Institute Genomics Platform"/>
            <consortium name="The Broad Institute Genome Sequencing Center for Infectious Disease"/>
            <person name="Wu L."/>
            <person name="Ma J."/>
        </authorList>
    </citation>
    <scope>NUCLEOTIDE SEQUENCE [LARGE SCALE GENOMIC DNA]</scope>
    <source>
        <strain evidence="2">JCM 17933</strain>
    </source>
</reference>
<protein>
    <submittedName>
        <fullName evidence="1">Uncharacterized protein</fullName>
    </submittedName>
</protein>
<evidence type="ECO:0000313" key="1">
    <source>
        <dbReference type="EMBL" id="GAA4507087.1"/>
    </source>
</evidence>
<keyword evidence="2" id="KW-1185">Reference proteome</keyword>
<name>A0ABP8QQH6_9ACTN</name>
<dbReference type="EMBL" id="BAABHF010000040">
    <property type="protein sequence ID" value="GAA4507087.1"/>
    <property type="molecule type" value="Genomic_DNA"/>
</dbReference>
<sequence>MTIGSPPTSRPSAKNDALSEIGRHLQATHGFITELAAGWLHVIRSGAGVVARVTVSGSKIYVFGDLYLGRTDDPSNAAARRPGCHAGRDHRLPAATVMRLNGYPARGEASSTTLTMSRRAPLRTKAGKHLSALQVAMQATRHADPL</sequence>
<organism evidence="1 2">
    <name type="scientific">Actinoallomurus oryzae</name>
    <dbReference type="NCBI Taxonomy" id="502180"/>
    <lineage>
        <taxon>Bacteria</taxon>
        <taxon>Bacillati</taxon>
        <taxon>Actinomycetota</taxon>
        <taxon>Actinomycetes</taxon>
        <taxon>Streptosporangiales</taxon>
        <taxon>Thermomonosporaceae</taxon>
        <taxon>Actinoallomurus</taxon>
    </lineage>
</organism>
<evidence type="ECO:0000313" key="2">
    <source>
        <dbReference type="Proteomes" id="UP001500503"/>
    </source>
</evidence>
<accession>A0ABP8QQH6</accession>
<dbReference type="RefSeq" id="WP_345470345.1">
    <property type="nucleotide sequence ID" value="NZ_BAABHF010000040.1"/>
</dbReference>